<feature type="compositionally biased region" description="Basic and acidic residues" evidence="1">
    <location>
        <begin position="115"/>
        <end position="126"/>
    </location>
</feature>
<dbReference type="GeneID" id="102806419"/>
<name>A0ABM0MQQ1_SACKO</name>
<evidence type="ECO:0000313" key="3">
    <source>
        <dbReference type="RefSeq" id="XP_006822342.1"/>
    </source>
</evidence>
<dbReference type="Proteomes" id="UP000694865">
    <property type="component" value="Unplaced"/>
</dbReference>
<gene>
    <name evidence="3" type="primary">LOC102806419</name>
</gene>
<keyword evidence="2" id="KW-1185">Reference proteome</keyword>
<sequence>GKLLLHNIDNNTDHMFYLQGLGQKPLALDHIEMECLAGEKCSYDIKVPNVTFNKMVYRAVSDMAIISGPPVLTVLPGQEEEYTITAAPWKRGTFKGIISFIAGGLSNFEEDSDGEEAKDQNKRPESGRSAQSNASKSSISSVSKAKSSQDKVQSKQGYRVWYSIGVTSHPPKPEKTLEITCAAQVSLCLLISHNN</sequence>
<evidence type="ECO:0000313" key="2">
    <source>
        <dbReference type="Proteomes" id="UP000694865"/>
    </source>
</evidence>
<feature type="region of interest" description="Disordered" evidence="1">
    <location>
        <begin position="109"/>
        <end position="155"/>
    </location>
</feature>
<organism evidence="2 3">
    <name type="scientific">Saccoglossus kowalevskii</name>
    <name type="common">Acorn worm</name>
    <dbReference type="NCBI Taxonomy" id="10224"/>
    <lineage>
        <taxon>Eukaryota</taxon>
        <taxon>Metazoa</taxon>
        <taxon>Hemichordata</taxon>
        <taxon>Enteropneusta</taxon>
        <taxon>Harrimaniidae</taxon>
        <taxon>Saccoglossus</taxon>
    </lineage>
</organism>
<proteinExistence type="predicted"/>
<reference evidence="3" key="1">
    <citation type="submission" date="2025-08" db="UniProtKB">
        <authorList>
            <consortium name="RefSeq"/>
        </authorList>
    </citation>
    <scope>IDENTIFICATION</scope>
    <source>
        <tissue evidence="3">Testes</tissue>
    </source>
</reference>
<dbReference type="PANTHER" id="PTHR45912">
    <property type="entry name" value="CILIA- AND FLAGELLA-ASSOCIATED PROTEIN 47"/>
    <property type="match status" value="1"/>
</dbReference>
<feature type="compositionally biased region" description="Low complexity" evidence="1">
    <location>
        <begin position="129"/>
        <end position="146"/>
    </location>
</feature>
<dbReference type="RefSeq" id="XP_006822342.1">
    <property type="nucleotide sequence ID" value="XM_006822279.1"/>
</dbReference>
<dbReference type="PANTHER" id="PTHR45912:SF3">
    <property type="entry name" value="CILIA- AND FLAGELLA-ASSOCIATED PROTEIN 47"/>
    <property type="match status" value="1"/>
</dbReference>
<protein>
    <submittedName>
        <fullName evidence="3">Uncharacterized protein LOC102806419</fullName>
    </submittedName>
</protein>
<evidence type="ECO:0000256" key="1">
    <source>
        <dbReference type="SAM" id="MobiDB-lite"/>
    </source>
</evidence>
<accession>A0ABM0MQQ1</accession>
<feature type="non-terminal residue" evidence="3">
    <location>
        <position position="1"/>
    </location>
</feature>